<dbReference type="InterPro" id="IPR011017">
    <property type="entry name" value="TRASH_dom"/>
</dbReference>
<dbReference type="NCBIfam" id="NF034186">
    <property type="entry name" value="PRK14891.1-1"/>
    <property type="match status" value="1"/>
</dbReference>
<evidence type="ECO:0000256" key="3">
    <source>
        <dbReference type="ARBA" id="ARBA00022980"/>
    </source>
</evidence>
<feature type="compositionally biased region" description="Basic and acidic residues" evidence="6">
    <location>
        <begin position="43"/>
        <end position="60"/>
    </location>
</feature>
<feature type="compositionally biased region" description="Acidic residues" evidence="6">
    <location>
        <begin position="96"/>
        <end position="109"/>
    </location>
</feature>
<keyword evidence="9" id="KW-1185">Reference proteome</keyword>
<comment type="function">
    <text evidence="5">Binds to the 23S rRNA.</text>
</comment>
<reference evidence="8" key="1">
    <citation type="submission" date="2022-04" db="EMBL/GenBank/DDBJ databases">
        <title>Halocatena sp. nov., isolated from a salt lake.</title>
        <authorList>
            <person name="Cui H.-L."/>
        </authorList>
    </citation>
    <scope>NUCLEOTIDE SEQUENCE</scope>
    <source>
        <strain evidence="8">AD-1</strain>
    </source>
</reference>
<dbReference type="RefSeq" id="WP_247994213.1">
    <property type="nucleotide sequence ID" value="NZ_CP096019.1"/>
</dbReference>
<dbReference type="GeneID" id="71927113"/>
<keyword evidence="5" id="KW-0699">rRNA-binding</keyword>
<dbReference type="GO" id="GO:0005840">
    <property type="term" value="C:ribosome"/>
    <property type="evidence" value="ECO:0007669"/>
    <property type="project" value="UniProtKB-KW"/>
</dbReference>
<evidence type="ECO:0000259" key="7">
    <source>
        <dbReference type="SMART" id="SM00746"/>
    </source>
</evidence>
<gene>
    <name evidence="5" type="primary">rpl24e</name>
    <name evidence="8" type="ORF">MW046_03660</name>
</gene>
<dbReference type="GO" id="GO:0003735">
    <property type="term" value="F:structural constituent of ribosome"/>
    <property type="evidence" value="ECO:0007669"/>
    <property type="project" value="InterPro"/>
</dbReference>
<evidence type="ECO:0000313" key="8">
    <source>
        <dbReference type="EMBL" id="UPM43549.1"/>
    </source>
</evidence>
<dbReference type="GO" id="GO:1990904">
    <property type="term" value="C:ribonucleoprotein complex"/>
    <property type="evidence" value="ECO:0007669"/>
    <property type="project" value="UniProtKB-KW"/>
</dbReference>
<dbReference type="EMBL" id="CP096019">
    <property type="protein sequence ID" value="UPM43549.1"/>
    <property type="molecule type" value="Genomic_DNA"/>
</dbReference>
<proteinExistence type="inferred from homology"/>
<comment type="caution">
    <text evidence="5">Lacks conserved residue(s) required for the propagation of feature annotation.</text>
</comment>
<keyword evidence="4 5" id="KW-0687">Ribonucleoprotein</keyword>
<dbReference type="PROSITE" id="PS01073">
    <property type="entry name" value="RIBOSOMAL_L24E"/>
    <property type="match status" value="1"/>
</dbReference>
<dbReference type="GO" id="GO:0008270">
    <property type="term" value="F:zinc ion binding"/>
    <property type="evidence" value="ECO:0007669"/>
    <property type="project" value="UniProtKB-KW"/>
</dbReference>
<dbReference type="Pfam" id="PF01246">
    <property type="entry name" value="Ribosomal_L24e"/>
    <property type="match status" value="1"/>
</dbReference>
<accession>A0A8U0A413</accession>
<feature type="region of interest" description="Disordered" evidence="6">
    <location>
        <begin position="43"/>
        <end position="109"/>
    </location>
</feature>
<dbReference type="AlphaFoldDB" id="A0A8U0A413"/>
<evidence type="ECO:0000256" key="4">
    <source>
        <dbReference type="ARBA" id="ARBA00023274"/>
    </source>
</evidence>
<evidence type="ECO:0000256" key="6">
    <source>
        <dbReference type="SAM" id="MobiDB-lite"/>
    </source>
</evidence>
<dbReference type="Gene3D" id="2.30.170.20">
    <property type="entry name" value="Ribosomal protein L24e"/>
    <property type="match status" value="1"/>
</dbReference>
<dbReference type="GO" id="GO:0006412">
    <property type="term" value="P:translation"/>
    <property type="evidence" value="ECO:0007669"/>
    <property type="project" value="UniProtKB-UniRule"/>
</dbReference>
<dbReference type="GO" id="GO:0019843">
    <property type="term" value="F:rRNA binding"/>
    <property type="evidence" value="ECO:0007669"/>
    <property type="project" value="UniProtKB-UniRule"/>
</dbReference>
<feature type="domain" description="TRASH" evidence="7">
    <location>
        <begin position="7"/>
        <end position="45"/>
    </location>
</feature>
<keyword evidence="3 5" id="KW-0689">Ribosomal protein</keyword>
<sequence length="109" mass="12245">MPTTRTCDFSGEEIEPGTGIMYVRNDGTVLHFKDSKCEKNYFMGRESRDLEWTEAGRPERDTEDDDVIADIDRDEATDTGVEGEPGAADQPNTETETSDSDEEMPEETE</sequence>
<keyword evidence="2" id="KW-0862">Zinc</keyword>
<dbReference type="HAMAP" id="MF_00773">
    <property type="entry name" value="Ribosomal_eL24"/>
    <property type="match status" value="1"/>
</dbReference>
<dbReference type="InterPro" id="IPR000988">
    <property type="entry name" value="Ribosomal_eL24-rel_N"/>
</dbReference>
<keyword evidence="2" id="KW-0863">Zinc-finger</keyword>
<dbReference type="CDD" id="cd00472">
    <property type="entry name" value="Ribosomal_L24e_L24"/>
    <property type="match status" value="1"/>
</dbReference>
<comment type="subunit">
    <text evidence="5">Part of the 50S ribosomal subunit. Forms a cluster with proteins L3 and L14.</text>
</comment>
<dbReference type="InterPro" id="IPR055345">
    <property type="entry name" value="Ribosomal_eL24-rel_arc"/>
</dbReference>
<evidence type="ECO:0000313" key="9">
    <source>
        <dbReference type="Proteomes" id="UP000831768"/>
    </source>
</evidence>
<name>A0A8U0A413_9EURY</name>
<evidence type="ECO:0000256" key="5">
    <source>
        <dbReference type="HAMAP-Rule" id="MF_00773"/>
    </source>
</evidence>
<comment type="similarity">
    <text evidence="1 5">Belongs to the eukaryotic ribosomal protein eL24 family.</text>
</comment>
<dbReference type="Proteomes" id="UP000831768">
    <property type="component" value="Chromosome"/>
</dbReference>
<dbReference type="SMART" id="SM00746">
    <property type="entry name" value="TRASH"/>
    <property type="match status" value="1"/>
</dbReference>
<dbReference type="SUPFAM" id="SSF57716">
    <property type="entry name" value="Glucocorticoid receptor-like (DNA-binding domain)"/>
    <property type="match status" value="1"/>
</dbReference>
<dbReference type="KEGG" id="haad:MW046_03660"/>
<organism evidence="8 9">
    <name type="scientific">Halocatena salina</name>
    <dbReference type="NCBI Taxonomy" id="2934340"/>
    <lineage>
        <taxon>Archaea</taxon>
        <taxon>Methanobacteriati</taxon>
        <taxon>Methanobacteriota</taxon>
        <taxon>Stenosarchaea group</taxon>
        <taxon>Halobacteria</taxon>
        <taxon>Halobacteriales</taxon>
        <taxon>Natronomonadaceae</taxon>
        <taxon>Halocatena</taxon>
    </lineage>
</organism>
<keyword evidence="5" id="KW-0694">RNA-binding</keyword>
<dbReference type="InterPro" id="IPR023442">
    <property type="entry name" value="Ribosomal_eL24_CS"/>
</dbReference>
<protein>
    <recommendedName>
        <fullName evidence="5">Large ribosomal subunit protein eL24</fullName>
    </recommendedName>
</protein>
<evidence type="ECO:0000256" key="1">
    <source>
        <dbReference type="ARBA" id="ARBA00005647"/>
    </source>
</evidence>
<keyword evidence="2" id="KW-0479">Metal-binding</keyword>
<evidence type="ECO:0000256" key="2">
    <source>
        <dbReference type="ARBA" id="ARBA00022771"/>
    </source>
</evidence>
<dbReference type="InterPro" id="IPR038630">
    <property type="entry name" value="L24e/L24_sf"/>
</dbReference>